<dbReference type="Pfam" id="PF00056">
    <property type="entry name" value="Ldh_1_N"/>
    <property type="match status" value="1"/>
</dbReference>
<dbReference type="InterPro" id="IPR001252">
    <property type="entry name" value="Malate_DH_AS"/>
</dbReference>
<dbReference type="NCBIfam" id="TIGR01758">
    <property type="entry name" value="MDH_euk_cyt"/>
    <property type="match status" value="1"/>
</dbReference>
<dbReference type="Proteomes" id="UP000823749">
    <property type="component" value="Chromosome 7"/>
</dbReference>
<dbReference type="InterPro" id="IPR022383">
    <property type="entry name" value="Lactate/malate_DH_C"/>
</dbReference>
<dbReference type="EMBL" id="JACTNZ010000007">
    <property type="protein sequence ID" value="KAG5538667.1"/>
    <property type="molecule type" value="Genomic_DNA"/>
</dbReference>
<evidence type="ECO:0000256" key="9">
    <source>
        <dbReference type="RuleBase" id="RU003369"/>
    </source>
</evidence>
<evidence type="ECO:0000256" key="5">
    <source>
        <dbReference type="ARBA" id="ARBA00023027"/>
    </source>
</evidence>
<feature type="domain" description="Lactate/malate dehydrogenase N-terminal" evidence="11">
    <location>
        <begin position="6"/>
        <end position="153"/>
    </location>
</feature>
<dbReference type="InterPro" id="IPR001236">
    <property type="entry name" value="Lactate/malate_DH_N"/>
</dbReference>
<keyword evidence="4 9" id="KW-0560">Oxidoreductase</keyword>
<dbReference type="SUPFAM" id="SSF51735">
    <property type="entry name" value="NAD(P)-binding Rossmann-fold domains"/>
    <property type="match status" value="1"/>
</dbReference>
<dbReference type="EC" id="1.1.1.37" evidence="2 10"/>
<evidence type="ECO:0000313" key="14">
    <source>
        <dbReference type="Proteomes" id="UP000823749"/>
    </source>
</evidence>
<feature type="binding site" evidence="8">
    <location>
        <begin position="12"/>
        <end position="18"/>
    </location>
    <ligand>
        <name>NAD(+)</name>
        <dbReference type="ChEBI" id="CHEBI:57540"/>
    </ligand>
</feature>
<evidence type="ECO:0000256" key="1">
    <source>
        <dbReference type="ARBA" id="ARBA00009613"/>
    </source>
</evidence>
<dbReference type="GO" id="GO:0030060">
    <property type="term" value="F:L-malate dehydrogenase (NAD+) activity"/>
    <property type="evidence" value="ECO:0007669"/>
    <property type="project" value="UniProtKB-EC"/>
</dbReference>
<evidence type="ECO:0000259" key="12">
    <source>
        <dbReference type="Pfam" id="PF02866"/>
    </source>
</evidence>
<dbReference type="GO" id="GO:0006099">
    <property type="term" value="P:tricarboxylic acid cycle"/>
    <property type="evidence" value="ECO:0007669"/>
    <property type="project" value="UniProtKB-KW"/>
</dbReference>
<dbReference type="FunFam" id="3.90.110.10:FF:000002">
    <property type="entry name" value="Malate dehydrogenase"/>
    <property type="match status" value="1"/>
</dbReference>
<organism evidence="13 14">
    <name type="scientific">Rhododendron griersonianum</name>
    <dbReference type="NCBI Taxonomy" id="479676"/>
    <lineage>
        <taxon>Eukaryota</taxon>
        <taxon>Viridiplantae</taxon>
        <taxon>Streptophyta</taxon>
        <taxon>Embryophyta</taxon>
        <taxon>Tracheophyta</taxon>
        <taxon>Spermatophyta</taxon>
        <taxon>Magnoliopsida</taxon>
        <taxon>eudicotyledons</taxon>
        <taxon>Gunneridae</taxon>
        <taxon>Pentapetalae</taxon>
        <taxon>asterids</taxon>
        <taxon>Ericales</taxon>
        <taxon>Ericaceae</taxon>
        <taxon>Ericoideae</taxon>
        <taxon>Rhodoreae</taxon>
        <taxon>Rhododendron</taxon>
    </lineage>
</organism>
<dbReference type="NCBIfam" id="TIGR01759">
    <property type="entry name" value="MalateDH-SF1"/>
    <property type="match status" value="1"/>
</dbReference>
<keyword evidence="5 8" id="KW-0520">NAD</keyword>
<evidence type="ECO:0000256" key="4">
    <source>
        <dbReference type="ARBA" id="ARBA00023002"/>
    </source>
</evidence>
<dbReference type="InterPro" id="IPR001557">
    <property type="entry name" value="L-lactate/malate_DH"/>
</dbReference>
<evidence type="ECO:0000256" key="7">
    <source>
        <dbReference type="PIRSR" id="PIRSR000102-1"/>
    </source>
</evidence>
<accession>A0AAV6JFS6</accession>
<name>A0AAV6JFS6_9ERIC</name>
<dbReference type="NCBIfam" id="NF003916">
    <property type="entry name" value="PRK05442.1"/>
    <property type="match status" value="1"/>
</dbReference>
<comment type="similarity">
    <text evidence="1">Belongs to the LDH/MDH superfamily. MDH type 2 family.</text>
</comment>
<comment type="catalytic activity">
    <reaction evidence="6 10">
        <text>(S)-malate + NAD(+) = oxaloacetate + NADH + H(+)</text>
        <dbReference type="Rhea" id="RHEA:21432"/>
        <dbReference type="ChEBI" id="CHEBI:15378"/>
        <dbReference type="ChEBI" id="CHEBI:15589"/>
        <dbReference type="ChEBI" id="CHEBI:16452"/>
        <dbReference type="ChEBI" id="CHEBI:57540"/>
        <dbReference type="ChEBI" id="CHEBI:57945"/>
        <dbReference type="EC" id="1.1.1.37"/>
    </reaction>
</comment>
<evidence type="ECO:0000313" key="13">
    <source>
        <dbReference type="EMBL" id="KAG5538667.1"/>
    </source>
</evidence>
<protein>
    <recommendedName>
        <fullName evidence="2 10">Malate dehydrogenase</fullName>
        <ecNumber evidence="2 10">1.1.1.37</ecNumber>
    </recommendedName>
</protein>
<keyword evidence="3 10" id="KW-0816">Tricarboxylic acid cycle</keyword>
<keyword evidence="14" id="KW-1185">Reference proteome</keyword>
<comment type="caution">
    <text evidence="13">The sequence shown here is derived from an EMBL/GenBank/DDBJ whole genome shotgun (WGS) entry which is preliminary data.</text>
</comment>
<dbReference type="InterPro" id="IPR036291">
    <property type="entry name" value="NAD(P)-bd_dom_sf"/>
</dbReference>
<evidence type="ECO:0000256" key="8">
    <source>
        <dbReference type="PIRSR" id="PIRSR000102-3"/>
    </source>
</evidence>
<dbReference type="FunFam" id="3.40.50.720:FF:000010">
    <property type="entry name" value="Malate dehydrogenase"/>
    <property type="match status" value="1"/>
</dbReference>
<dbReference type="PIRSF" id="PIRSF000102">
    <property type="entry name" value="Lac_mal_DH"/>
    <property type="match status" value="1"/>
</dbReference>
<dbReference type="SUPFAM" id="SSF56327">
    <property type="entry name" value="LDH C-terminal domain-like"/>
    <property type="match status" value="1"/>
</dbReference>
<evidence type="ECO:0000259" key="11">
    <source>
        <dbReference type="Pfam" id="PF00056"/>
    </source>
</evidence>
<dbReference type="Gene3D" id="3.40.50.720">
    <property type="entry name" value="NAD(P)-binding Rossmann-like Domain"/>
    <property type="match status" value="1"/>
</dbReference>
<dbReference type="PROSITE" id="PS00068">
    <property type="entry name" value="MDH"/>
    <property type="match status" value="1"/>
</dbReference>
<evidence type="ECO:0000256" key="2">
    <source>
        <dbReference type="ARBA" id="ARBA00012995"/>
    </source>
</evidence>
<evidence type="ECO:0000256" key="10">
    <source>
        <dbReference type="RuleBase" id="RU003405"/>
    </source>
</evidence>
<dbReference type="InterPro" id="IPR010945">
    <property type="entry name" value="Malate_DH_type2"/>
</dbReference>
<evidence type="ECO:0000256" key="3">
    <source>
        <dbReference type="ARBA" id="ARBA00022532"/>
    </source>
</evidence>
<reference evidence="13" key="1">
    <citation type="submission" date="2020-08" db="EMBL/GenBank/DDBJ databases">
        <title>Plant Genome Project.</title>
        <authorList>
            <person name="Zhang R.-G."/>
        </authorList>
    </citation>
    <scope>NUCLEOTIDE SEQUENCE</scope>
    <source>
        <strain evidence="13">WSP0</strain>
        <tissue evidence="13">Leaf</tissue>
    </source>
</reference>
<dbReference type="InterPro" id="IPR015955">
    <property type="entry name" value="Lactate_DH/Glyco_Ohase_4_C"/>
</dbReference>
<feature type="domain" description="Lactate/malate dehydrogenase C-terminal" evidence="12">
    <location>
        <begin position="157"/>
        <end position="347"/>
    </location>
</feature>
<sequence length="353" mass="38562">MAKAPVRVLVTGAAGQIGYALVPMIARGIMLGPDQPIILHMLDIEQAAEALKGVKIELIDAAFPLLKGIVATTDAVEACKSVNIAVMVGGFPCKEGMTRKDVLPKNVPIYRAHASALGEHAAPNCRVLVVANPANTNAVIFKEFAPSIPEKNITCLTRLDHNRALSQIAVRLNVHINDVKNVIVWGNHSSTQYPDASHATITTTSGEKSAGELIADHHWLQNEFITTVQQRGDVILKVRKLSSALSAASAACDHIRDWLIGTPKRTWVSMGVFSDGSYGIQPGLFYSFPVTCQNGNWSIVQVFRYFYSLTWPIIMLSTMTGLKIDEFSRTKMDATAIELMEEKSLAYSFIDQQ</sequence>
<dbReference type="AlphaFoldDB" id="A0AAV6JFS6"/>
<feature type="binding site" evidence="8">
    <location>
        <position position="106"/>
    </location>
    <ligand>
        <name>NAD(+)</name>
        <dbReference type="ChEBI" id="CHEBI:57540"/>
    </ligand>
</feature>
<evidence type="ECO:0000256" key="6">
    <source>
        <dbReference type="ARBA" id="ARBA00048313"/>
    </source>
</evidence>
<dbReference type="PANTHER" id="PTHR23382">
    <property type="entry name" value="MALATE DEHYDROGENASE"/>
    <property type="match status" value="1"/>
</dbReference>
<dbReference type="Gene3D" id="3.90.110.10">
    <property type="entry name" value="Lactate dehydrogenase/glycoside hydrolase, family 4, C-terminal"/>
    <property type="match status" value="1"/>
</dbReference>
<proteinExistence type="inferred from homology"/>
<gene>
    <name evidence="13" type="ORF">RHGRI_019285</name>
</gene>
<dbReference type="Pfam" id="PF02866">
    <property type="entry name" value="Ldh_1_C"/>
    <property type="match status" value="1"/>
</dbReference>
<feature type="binding site" evidence="8">
    <location>
        <position position="43"/>
    </location>
    <ligand>
        <name>NAD(+)</name>
        <dbReference type="ChEBI" id="CHEBI:57540"/>
    </ligand>
</feature>
<dbReference type="GO" id="GO:0006108">
    <property type="term" value="P:malate metabolic process"/>
    <property type="evidence" value="ECO:0007669"/>
    <property type="project" value="InterPro"/>
</dbReference>
<feature type="active site" description="Proton acceptor" evidence="7">
    <location>
        <position position="188"/>
    </location>
</feature>
<dbReference type="CDD" id="cd01336">
    <property type="entry name" value="MDH_cytoplasmic_cytosolic"/>
    <property type="match status" value="1"/>
</dbReference>
<dbReference type="InterPro" id="IPR011274">
    <property type="entry name" value="Malate_DH_NAD-dep_euk"/>
</dbReference>
<feature type="binding site" evidence="8">
    <location>
        <begin position="130"/>
        <end position="132"/>
    </location>
    <ligand>
        <name>NAD(+)</name>
        <dbReference type="ChEBI" id="CHEBI:57540"/>
    </ligand>
</feature>